<comment type="caution">
    <text evidence="1">The sequence shown here is derived from an EMBL/GenBank/DDBJ whole genome shotgun (WGS) entry which is preliminary data.</text>
</comment>
<dbReference type="AlphaFoldDB" id="A0A6I4KUL9"/>
<dbReference type="Proteomes" id="UP000429555">
    <property type="component" value="Unassembled WGS sequence"/>
</dbReference>
<organism evidence="1 2">
    <name type="scientific">Pseudomonas xionganensis</name>
    <dbReference type="NCBI Taxonomy" id="2654845"/>
    <lineage>
        <taxon>Bacteria</taxon>
        <taxon>Pseudomonadati</taxon>
        <taxon>Pseudomonadota</taxon>
        <taxon>Gammaproteobacteria</taxon>
        <taxon>Pseudomonadales</taxon>
        <taxon>Pseudomonadaceae</taxon>
        <taxon>Pseudomonas</taxon>
    </lineage>
</organism>
<name>A0A6I4KUL9_9PSED</name>
<reference evidence="1 2" key="1">
    <citation type="submission" date="2019-11" db="EMBL/GenBank/DDBJ databases">
        <title>Pseudomonas flavidum sp. nov., isolated from Baiyang Lake.</title>
        <authorList>
            <person name="Zhao Y."/>
        </authorList>
    </citation>
    <scope>NUCLEOTIDE SEQUENCE [LARGE SCALE GENOMIC DNA]</scope>
    <source>
        <strain evidence="2">R-22-3 w-18</strain>
    </source>
</reference>
<keyword evidence="2" id="KW-1185">Reference proteome</keyword>
<gene>
    <name evidence="1" type="ORF">GJV18_08685</name>
</gene>
<dbReference type="EMBL" id="WKJZ01000001">
    <property type="protein sequence ID" value="MVW75391.1"/>
    <property type="molecule type" value="Genomic_DNA"/>
</dbReference>
<evidence type="ECO:0000313" key="1">
    <source>
        <dbReference type="EMBL" id="MVW75391.1"/>
    </source>
</evidence>
<dbReference type="RefSeq" id="WP_160344491.1">
    <property type="nucleotide sequence ID" value="NZ_WKJZ01000001.1"/>
</dbReference>
<sequence length="154" mass="15960">MTLITEVRQAVVARLQSIQVAGGYLTDAGGNVLSGWFNEVIKDQPIGTGLIVLQRAKAPAPPVDGGEAIKAFLGFSVVGAVEAGLENYEAGLEALETDLLTCLLTEEGVHVPWLPKGCTGLKIGAPEVFPPGDGQTASTVLIPIQLTAVISRQG</sequence>
<proteinExistence type="predicted"/>
<protein>
    <submittedName>
        <fullName evidence="1">Uncharacterized protein</fullName>
    </submittedName>
</protein>
<accession>A0A6I4KUL9</accession>
<evidence type="ECO:0000313" key="2">
    <source>
        <dbReference type="Proteomes" id="UP000429555"/>
    </source>
</evidence>